<name>A0AAW0QKF9_9PEZI</name>
<feature type="region of interest" description="Disordered" evidence="1">
    <location>
        <begin position="62"/>
        <end position="82"/>
    </location>
</feature>
<evidence type="ECO:0000313" key="3">
    <source>
        <dbReference type="Proteomes" id="UP001392437"/>
    </source>
</evidence>
<keyword evidence="3" id="KW-1185">Reference proteome</keyword>
<dbReference type="AlphaFoldDB" id="A0AAW0QKF9"/>
<dbReference type="EMBL" id="JAQQWP010000009">
    <property type="protein sequence ID" value="KAK8099829.1"/>
    <property type="molecule type" value="Genomic_DNA"/>
</dbReference>
<dbReference type="Proteomes" id="UP001392437">
    <property type="component" value="Unassembled WGS sequence"/>
</dbReference>
<reference evidence="2 3" key="1">
    <citation type="submission" date="2023-01" db="EMBL/GenBank/DDBJ databases">
        <title>Analysis of 21 Apiospora genomes using comparative genomics revels a genus with tremendous synthesis potential of carbohydrate active enzymes and secondary metabolites.</title>
        <authorList>
            <person name="Sorensen T."/>
        </authorList>
    </citation>
    <scope>NUCLEOTIDE SEQUENCE [LARGE SCALE GENOMIC DNA]</scope>
    <source>
        <strain evidence="2 3">CBS 117206</strain>
    </source>
</reference>
<dbReference type="Gene3D" id="3.30.710.10">
    <property type="entry name" value="Potassium Channel Kv1.1, Chain A"/>
    <property type="match status" value="1"/>
</dbReference>
<accession>A0AAW0QKF9</accession>
<gene>
    <name evidence="2" type="ORF">PG999_010203</name>
</gene>
<organism evidence="2 3">
    <name type="scientific">Apiospora kogelbergensis</name>
    <dbReference type="NCBI Taxonomy" id="1337665"/>
    <lineage>
        <taxon>Eukaryota</taxon>
        <taxon>Fungi</taxon>
        <taxon>Dikarya</taxon>
        <taxon>Ascomycota</taxon>
        <taxon>Pezizomycotina</taxon>
        <taxon>Sordariomycetes</taxon>
        <taxon>Xylariomycetidae</taxon>
        <taxon>Amphisphaeriales</taxon>
        <taxon>Apiosporaceae</taxon>
        <taxon>Apiospora</taxon>
    </lineage>
</organism>
<sequence>MVLSEPPSPPHVGGELVLRNADQAHRDCHGESTPVDIDPDGDLYLKVGVAKLKKEAGDSIAADTKNAANSPDEKKNGDSPPTTFRVCSRALARASPVWRKMLYGGFAESKPKDGDWIVELPDDDVPAIEFFLSAIHARFDKIPAFDSLPDLSWLYKVSVVADKYDTIRFLRPWAKTWTQHISKTVDGGALSIYQSNMSLKHYIWILWVLGAEPEFRKAIQCEAMATLANFGVVTLLDPLKPPGVSSENLSSPYSKVVVWNVLMTKSLLDMVKDIRLGLITQLLAPFQSAFQQLSHKQATHRLRCKGGDSKCDELMLGKLVRSLNEQFLWPLPGAKDIRTSVADLILRLNQVNSDTRRDMRCSYVGDPKHGFVHLNHPSYPNHPCESVLNQPMNHQTITDSIQVSLTNHQNSRIDENGKATGLFARPAVAP</sequence>
<evidence type="ECO:0008006" key="4">
    <source>
        <dbReference type="Google" id="ProtNLM"/>
    </source>
</evidence>
<comment type="caution">
    <text evidence="2">The sequence shown here is derived from an EMBL/GenBank/DDBJ whole genome shotgun (WGS) entry which is preliminary data.</text>
</comment>
<protein>
    <recommendedName>
        <fullName evidence="4">BTB domain-containing protein</fullName>
    </recommendedName>
</protein>
<proteinExistence type="predicted"/>
<evidence type="ECO:0000313" key="2">
    <source>
        <dbReference type="EMBL" id="KAK8099829.1"/>
    </source>
</evidence>
<evidence type="ECO:0000256" key="1">
    <source>
        <dbReference type="SAM" id="MobiDB-lite"/>
    </source>
</evidence>
<dbReference type="InterPro" id="IPR011333">
    <property type="entry name" value="SKP1/BTB/POZ_sf"/>
</dbReference>